<keyword evidence="1" id="KW-0472">Membrane</keyword>
<keyword evidence="1" id="KW-0812">Transmembrane</keyword>
<keyword evidence="1" id="KW-1133">Transmembrane helix</keyword>
<protein>
    <submittedName>
        <fullName evidence="2">Uncharacterized protein</fullName>
    </submittedName>
</protein>
<feature type="transmembrane region" description="Helical" evidence="1">
    <location>
        <begin position="26"/>
        <end position="44"/>
    </location>
</feature>
<dbReference type="AlphaFoldDB" id="A0A383BRR7"/>
<proteinExistence type="predicted"/>
<feature type="non-terminal residue" evidence="2">
    <location>
        <position position="127"/>
    </location>
</feature>
<feature type="transmembrane region" description="Helical" evidence="1">
    <location>
        <begin position="50"/>
        <end position="68"/>
    </location>
</feature>
<feature type="transmembrane region" description="Helical" evidence="1">
    <location>
        <begin position="103"/>
        <end position="121"/>
    </location>
</feature>
<evidence type="ECO:0000256" key="1">
    <source>
        <dbReference type="SAM" id="Phobius"/>
    </source>
</evidence>
<gene>
    <name evidence="2" type="ORF">METZ01_LOCUS475681</name>
</gene>
<accession>A0A383BRR7</accession>
<sequence length="127" mass="14916">MIEQTLDRDLSEDKTEVDPSTYTKQALICTFLGIYWVVFFWNIWDRQTYALGFNATVFVFVVLYLLGLGTKEKTLFHRRNLIWALPPFLIALSYSFYENPFFKTISVLAVPLIVAWLYNYAQIPDRA</sequence>
<dbReference type="EMBL" id="UINC01202837">
    <property type="protein sequence ID" value="SVE22827.1"/>
    <property type="molecule type" value="Genomic_DNA"/>
</dbReference>
<reference evidence="2" key="1">
    <citation type="submission" date="2018-05" db="EMBL/GenBank/DDBJ databases">
        <authorList>
            <person name="Lanie J.A."/>
            <person name="Ng W.-L."/>
            <person name="Kazmierczak K.M."/>
            <person name="Andrzejewski T.M."/>
            <person name="Davidsen T.M."/>
            <person name="Wayne K.J."/>
            <person name="Tettelin H."/>
            <person name="Glass J.I."/>
            <person name="Rusch D."/>
            <person name="Podicherti R."/>
            <person name="Tsui H.-C.T."/>
            <person name="Winkler M.E."/>
        </authorList>
    </citation>
    <scope>NUCLEOTIDE SEQUENCE</scope>
</reference>
<evidence type="ECO:0000313" key="2">
    <source>
        <dbReference type="EMBL" id="SVE22827.1"/>
    </source>
</evidence>
<feature type="transmembrane region" description="Helical" evidence="1">
    <location>
        <begin position="80"/>
        <end position="97"/>
    </location>
</feature>
<name>A0A383BRR7_9ZZZZ</name>
<organism evidence="2">
    <name type="scientific">marine metagenome</name>
    <dbReference type="NCBI Taxonomy" id="408172"/>
    <lineage>
        <taxon>unclassified sequences</taxon>
        <taxon>metagenomes</taxon>
        <taxon>ecological metagenomes</taxon>
    </lineage>
</organism>